<dbReference type="STRING" id="646.BJD16_09020"/>
<dbReference type="EMBL" id="MKFU01000004">
    <property type="protein sequence ID" value="OHY95114.1"/>
    <property type="molecule type" value="Genomic_DNA"/>
</dbReference>
<organism evidence="2 3">
    <name type="scientific">Aeromonas sobria</name>
    <dbReference type="NCBI Taxonomy" id="646"/>
    <lineage>
        <taxon>Bacteria</taxon>
        <taxon>Pseudomonadati</taxon>
        <taxon>Pseudomonadota</taxon>
        <taxon>Gammaproteobacteria</taxon>
        <taxon>Aeromonadales</taxon>
        <taxon>Aeromonadaceae</taxon>
        <taxon>Aeromonas</taxon>
    </lineage>
</organism>
<dbReference type="Pfam" id="PF04970">
    <property type="entry name" value="LRAT"/>
    <property type="match status" value="1"/>
</dbReference>
<evidence type="ECO:0000259" key="1">
    <source>
        <dbReference type="PROSITE" id="PS51934"/>
    </source>
</evidence>
<proteinExistence type="predicted"/>
<dbReference type="GeneID" id="58921267"/>
<dbReference type="Proteomes" id="UP000179934">
    <property type="component" value="Unassembled WGS sequence"/>
</dbReference>
<reference evidence="2 3" key="1">
    <citation type="submission" date="2016-09" db="EMBL/GenBank/DDBJ databases">
        <title>Draft Genome Sequence of Aeromonas sobria Strain 08005, Isolated from Sick Rana catesbeiana.</title>
        <authorList>
            <person name="Yang Q."/>
        </authorList>
    </citation>
    <scope>NUCLEOTIDE SEQUENCE [LARGE SCALE GENOMIC DNA]</scope>
    <source>
        <strain evidence="2 3">08005</strain>
    </source>
</reference>
<dbReference type="AlphaFoldDB" id="A0A1S2D2E1"/>
<feature type="domain" description="LRAT" evidence="1">
    <location>
        <begin position="10"/>
        <end position="110"/>
    </location>
</feature>
<dbReference type="Gene3D" id="3.90.1720.10">
    <property type="entry name" value="endopeptidase domain like (from Nostoc punctiforme)"/>
    <property type="match status" value="1"/>
</dbReference>
<dbReference type="PROSITE" id="PS51934">
    <property type="entry name" value="LRAT"/>
    <property type="match status" value="1"/>
</dbReference>
<dbReference type="OrthoDB" id="5594000at2"/>
<dbReference type="RefSeq" id="WP_042019079.1">
    <property type="nucleotide sequence ID" value="NZ_CDBW01000006.1"/>
</dbReference>
<gene>
    <name evidence="2" type="ORF">BJD16_09020</name>
</gene>
<evidence type="ECO:0000313" key="2">
    <source>
        <dbReference type="EMBL" id="OHY95114.1"/>
    </source>
</evidence>
<accession>A0A1S2D2E1</accession>
<sequence>MTRHFIIGDHLVTPQPEGHHHGIFVGHDQVIHYLPTPTGEHSGQLALTSLAEFSQHCTIEVQPHVQRLFSREESLTRAYARLNEGEQGQQFASGERFVTWCIEGVAHPPKLLQTAVATVVAAEVARHTLGKAATSATAGLAASTLATAAGGSGTAATVVSLTGIASAPLLAPLAVGAVAAYGVSKLWDWLKD</sequence>
<name>A0A1S2D2E1_AERSO</name>
<comment type="caution">
    <text evidence="2">The sequence shown here is derived from an EMBL/GenBank/DDBJ whole genome shotgun (WGS) entry which is preliminary data.</text>
</comment>
<protein>
    <recommendedName>
        <fullName evidence="1">LRAT domain-containing protein</fullName>
    </recommendedName>
</protein>
<dbReference type="InterPro" id="IPR007053">
    <property type="entry name" value="LRAT_dom"/>
</dbReference>
<evidence type="ECO:0000313" key="3">
    <source>
        <dbReference type="Proteomes" id="UP000179934"/>
    </source>
</evidence>